<organism evidence="2">
    <name type="scientific">mine drainage metagenome</name>
    <dbReference type="NCBI Taxonomy" id="410659"/>
    <lineage>
        <taxon>unclassified sequences</taxon>
        <taxon>metagenomes</taxon>
        <taxon>ecological metagenomes</taxon>
    </lineage>
</organism>
<dbReference type="AlphaFoldDB" id="A0A1J5QWR4"/>
<evidence type="ECO:0000313" key="2">
    <source>
        <dbReference type="EMBL" id="OIQ87714.1"/>
    </source>
</evidence>
<dbReference type="EMBL" id="MLJW01000408">
    <property type="protein sequence ID" value="OIQ87714.1"/>
    <property type="molecule type" value="Genomic_DNA"/>
</dbReference>
<name>A0A1J5QWR4_9ZZZZ</name>
<reference evidence="2" key="1">
    <citation type="submission" date="2016-10" db="EMBL/GenBank/DDBJ databases">
        <title>Sequence of Gallionella enrichment culture.</title>
        <authorList>
            <person name="Poehlein A."/>
            <person name="Muehling M."/>
            <person name="Daniel R."/>
        </authorList>
    </citation>
    <scope>NUCLEOTIDE SEQUENCE</scope>
</reference>
<sequence length="71" mass="8033">METETIDRQHQHKPKRIASGATAPDVEVDFTRCSSRRPFVDNIFVVHNAVDVTPAEPDRAADANRRQRSCD</sequence>
<comment type="caution">
    <text evidence="2">The sequence shown here is derived from an EMBL/GenBank/DDBJ whole genome shotgun (WGS) entry which is preliminary data.</text>
</comment>
<proteinExistence type="predicted"/>
<accession>A0A1J5QWR4</accession>
<gene>
    <name evidence="2" type="ORF">GALL_304270</name>
</gene>
<feature type="region of interest" description="Disordered" evidence="1">
    <location>
        <begin position="1"/>
        <end position="23"/>
    </location>
</feature>
<protein>
    <submittedName>
        <fullName evidence="2">Uncharacterized protein</fullName>
    </submittedName>
</protein>
<evidence type="ECO:0000256" key="1">
    <source>
        <dbReference type="SAM" id="MobiDB-lite"/>
    </source>
</evidence>